<keyword evidence="3" id="KW-0547">Nucleotide-binding</keyword>
<dbReference type="PANTHER" id="PTHR43776:SF7">
    <property type="entry name" value="D,D-DIPEPTIDE TRANSPORT ATP-BINDING PROTEIN DDPF-RELATED"/>
    <property type="match status" value="1"/>
</dbReference>
<keyword evidence="2" id="KW-0813">Transport</keyword>
<dbReference type="EMBL" id="BARS01043179">
    <property type="protein sequence ID" value="GAG36848.1"/>
    <property type="molecule type" value="Genomic_DNA"/>
</dbReference>
<sequence length="133" mass="14911">QAQIINLLRDLQTEFGLTMLFITHDLSVIKHISDRVAVMYTGKIVELAPTKELFKNPIHPYTKTLLAAIPIPDPNIQKKSVIFEGEVPSLINLPSGCSFHPRCKNCKNDCSIIEPQLMEISKDHYVACCMSTS</sequence>
<dbReference type="SUPFAM" id="SSF52540">
    <property type="entry name" value="P-loop containing nucleoside triphosphate hydrolases"/>
    <property type="match status" value="1"/>
</dbReference>
<evidence type="ECO:0000256" key="1">
    <source>
        <dbReference type="ARBA" id="ARBA00005417"/>
    </source>
</evidence>
<evidence type="ECO:0000256" key="4">
    <source>
        <dbReference type="ARBA" id="ARBA00022840"/>
    </source>
</evidence>
<evidence type="ECO:0000256" key="3">
    <source>
        <dbReference type="ARBA" id="ARBA00022741"/>
    </source>
</evidence>
<dbReference type="InterPro" id="IPR050319">
    <property type="entry name" value="ABC_transp_ATP-bind"/>
</dbReference>
<proteinExistence type="inferred from homology"/>
<gene>
    <name evidence="6" type="ORF">S01H1_65408</name>
</gene>
<dbReference type="InterPro" id="IPR027417">
    <property type="entry name" value="P-loop_NTPase"/>
</dbReference>
<reference evidence="6" key="1">
    <citation type="journal article" date="2014" name="Front. Microbiol.">
        <title>High frequency of phylogenetically diverse reductive dehalogenase-homologous genes in deep subseafloor sedimentary metagenomes.</title>
        <authorList>
            <person name="Kawai M."/>
            <person name="Futagami T."/>
            <person name="Toyoda A."/>
            <person name="Takaki Y."/>
            <person name="Nishi S."/>
            <person name="Hori S."/>
            <person name="Arai W."/>
            <person name="Tsubouchi T."/>
            <person name="Morono Y."/>
            <person name="Uchiyama I."/>
            <person name="Ito T."/>
            <person name="Fujiyama A."/>
            <person name="Inagaki F."/>
            <person name="Takami H."/>
        </authorList>
    </citation>
    <scope>NUCLEOTIDE SEQUENCE</scope>
    <source>
        <strain evidence="6">Expedition CK06-06</strain>
    </source>
</reference>
<dbReference type="PANTHER" id="PTHR43776">
    <property type="entry name" value="TRANSPORT ATP-BINDING PROTEIN"/>
    <property type="match status" value="1"/>
</dbReference>
<dbReference type="InterPro" id="IPR013563">
    <property type="entry name" value="Oligopep_ABC_C"/>
</dbReference>
<comment type="caution">
    <text evidence="6">The sequence shown here is derived from an EMBL/GenBank/DDBJ whole genome shotgun (WGS) entry which is preliminary data.</text>
</comment>
<accession>X0XJL9</accession>
<dbReference type="GO" id="GO:0015833">
    <property type="term" value="P:peptide transport"/>
    <property type="evidence" value="ECO:0007669"/>
    <property type="project" value="InterPro"/>
</dbReference>
<comment type="similarity">
    <text evidence="1">Belongs to the ABC transporter superfamily.</text>
</comment>
<feature type="non-terminal residue" evidence="6">
    <location>
        <position position="1"/>
    </location>
</feature>
<dbReference type="Pfam" id="PF08352">
    <property type="entry name" value="oligo_HPY"/>
    <property type="match status" value="1"/>
</dbReference>
<evidence type="ECO:0000256" key="2">
    <source>
        <dbReference type="ARBA" id="ARBA00022448"/>
    </source>
</evidence>
<evidence type="ECO:0000259" key="5">
    <source>
        <dbReference type="Pfam" id="PF08352"/>
    </source>
</evidence>
<dbReference type="GO" id="GO:0005524">
    <property type="term" value="F:ATP binding"/>
    <property type="evidence" value="ECO:0007669"/>
    <property type="project" value="UniProtKB-KW"/>
</dbReference>
<evidence type="ECO:0000313" key="6">
    <source>
        <dbReference type="EMBL" id="GAG36848.1"/>
    </source>
</evidence>
<keyword evidence="4" id="KW-0067">ATP-binding</keyword>
<dbReference type="Gene3D" id="3.40.50.300">
    <property type="entry name" value="P-loop containing nucleotide triphosphate hydrolases"/>
    <property type="match status" value="1"/>
</dbReference>
<feature type="domain" description="Oligopeptide/dipeptide ABC transporter C-terminal" evidence="5">
    <location>
        <begin position="45"/>
        <end position="110"/>
    </location>
</feature>
<dbReference type="NCBIfam" id="TIGR01727">
    <property type="entry name" value="oligo_HPY"/>
    <property type="match status" value="1"/>
</dbReference>
<protein>
    <recommendedName>
        <fullName evidence="5">Oligopeptide/dipeptide ABC transporter C-terminal domain-containing protein</fullName>
    </recommendedName>
</protein>
<organism evidence="6">
    <name type="scientific">marine sediment metagenome</name>
    <dbReference type="NCBI Taxonomy" id="412755"/>
    <lineage>
        <taxon>unclassified sequences</taxon>
        <taxon>metagenomes</taxon>
        <taxon>ecological metagenomes</taxon>
    </lineage>
</organism>
<dbReference type="AlphaFoldDB" id="X0XJL9"/>
<name>X0XJL9_9ZZZZ</name>